<reference evidence="2" key="2">
    <citation type="submission" date="2025-09" db="UniProtKB">
        <authorList>
            <consortium name="Ensembl"/>
        </authorList>
    </citation>
    <scope>IDENTIFICATION</scope>
</reference>
<keyword evidence="1" id="KW-0732">Signal</keyword>
<sequence length="94" mass="11156">QKCLLVTLLCVVLKEHSLIYVNSQVGITKCWSVTWKRRRGVIQTRNCNYFSFGRCCQSKMAETFKNHSRINCKELFHLKIFLIMRNPQKKKMCV</sequence>
<proteinExistence type="predicted"/>
<evidence type="ECO:0000313" key="3">
    <source>
        <dbReference type="Proteomes" id="UP000261480"/>
    </source>
</evidence>
<dbReference type="Proteomes" id="UP000261480">
    <property type="component" value="Unplaced"/>
</dbReference>
<feature type="chain" id="PRO_5017287847" description="Secreted protein" evidence="1">
    <location>
        <begin position="24"/>
        <end position="94"/>
    </location>
</feature>
<dbReference type="Ensembl" id="ENSPMET00000022844.1">
    <property type="protein sequence ID" value="ENSPMEP00000014760.1"/>
    <property type="gene ID" value="ENSPMEG00000017185.1"/>
</dbReference>
<evidence type="ECO:0008006" key="4">
    <source>
        <dbReference type="Google" id="ProtNLM"/>
    </source>
</evidence>
<organism evidence="2 3">
    <name type="scientific">Poecilia mexicana</name>
    <dbReference type="NCBI Taxonomy" id="48701"/>
    <lineage>
        <taxon>Eukaryota</taxon>
        <taxon>Metazoa</taxon>
        <taxon>Chordata</taxon>
        <taxon>Craniata</taxon>
        <taxon>Vertebrata</taxon>
        <taxon>Euteleostomi</taxon>
        <taxon>Actinopterygii</taxon>
        <taxon>Neopterygii</taxon>
        <taxon>Teleostei</taxon>
        <taxon>Neoteleostei</taxon>
        <taxon>Acanthomorphata</taxon>
        <taxon>Ovalentaria</taxon>
        <taxon>Atherinomorphae</taxon>
        <taxon>Cyprinodontiformes</taxon>
        <taxon>Poeciliidae</taxon>
        <taxon>Poeciliinae</taxon>
        <taxon>Poecilia</taxon>
    </lineage>
</organism>
<keyword evidence="3" id="KW-1185">Reference proteome</keyword>
<protein>
    <recommendedName>
        <fullName evidence="4">Secreted protein</fullName>
    </recommendedName>
</protein>
<evidence type="ECO:0000256" key="1">
    <source>
        <dbReference type="SAM" id="SignalP"/>
    </source>
</evidence>
<evidence type="ECO:0000313" key="2">
    <source>
        <dbReference type="Ensembl" id="ENSPMEP00000014760.1"/>
    </source>
</evidence>
<reference evidence="2" key="1">
    <citation type="submission" date="2025-08" db="UniProtKB">
        <authorList>
            <consortium name="Ensembl"/>
        </authorList>
    </citation>
    <scope>IDENTIFICATION</scope>
</reference>
<name>A0A3B3XIF2_9TELE</name>
<accession>A0A3B3XIF2</accession>
<dbReference type="AlphaFoldDB" id="A0A3B3XIF2"/>
<feature type="signal peptide" evidence="1">
    <location>
        <begin position="1"/>
        <end position="23"/>
    </location>
</feature>